<dbReference type="EMBL" id="JAERRG010000001">
    <property type="protein sequence ID" value="MBL1110845.1"/>
    <property type="molecule type" value="Genomic_DNA"/>
</dbReference>
<feature type="domain" description="PucR C-terminal helix-turn-helix" evidence="2">
    <location>
        <begin position="315"/>
        <end position="366"/>
    </location>
</feature>
<proteinExistence type="inferred from homology"/>
<evidence type="ECO:0000259" key="3">
    <source>
        <dbReference type="Pfam" id="PF14361"/>
    </source>
</evidence>
<dbReference type="InterPro" id="IPR025751">
    <property type="entry name" value="RsbRD_N_dom"/>
</dbReference>
<organism evidence="5 6">
    <name type="scientific">Streptomyces endocoffeicus</name>
    <dbReference type="NCBI Taxonomy" id="2898945"/>
    <lineage>
        <taxon>Bacteria</taxon>
        <taxon>Bacillati</taxon>
        <taxon>Actinomycetota</taxon>
        <taxon>Actinomycetes</taxon>
        <taxon>Kitasatosporales</taxon>
        <taxon>Streptomycetaceae</taxon>
        <taxon>Streptomyces</taxon>
    </lineage>
</organism>
<feature type="domain" description="CdaR GGDEF-like" evidence="4">
    <location>
        <begin position="161"/>
        <end position="271"/>
    </location>
</feature>
<dbReference type="Proteomes" id="UP000621510">
    <property type="component" value="Unassembled WGS sequence"/>
</dbReference>
<dbReference type="PANTHER" id="PTHR33744">
    <property type="entry name" value="CARBOHYDRATE DIACID REGULATOR"/>
    <property type="match status" value="1"/>
</dbReference>
<dbReference type="RefSeq" id="WP_201846261.1">
    <property type="nucleotide sequence ID" value="NZ_JAERRG010000001.1"/>
</dbReference>
<comment type="similarity">
    <text evidence="1">Belongs to the CdaR family.</text>
</comment>
<dbReference type="InterPro" id="IPR041522">
    <property type="entry name" value="CdaR_GGDEF"/>
</dbReference>
<gene>
    <name evidence="5" type="ORF">JK364_00210</name>
</gene>
<dbReference type="InterPro" id="IPR042070">
    <property type="entry name" value="PucR_C-HTH_sf"/>
</dbReference>
<evidence type="ECO:0000259" key="2">
    <source>
        <dbReference type="Pfam" id="PF13556"/>
    </source>
</evidence>
<dbReference type="Pfam" id="PF17853">
    <property type="entry name" value="GGDEF_2"/>
    <property type="match status" value="1"/>
</dbReference>
<comment type="caution">
    <text evidence="5">The sequence shown here is derived from an EMBL/GenBank/DDBJ whole genome shotgun (WGS) entry which is preliminary data.</text>
</comment>
<reference evidence="5 6" key="1">
    <citation type="submission" date="2021-01" db="EMBL/GenBank/DDBJ databases">
        <title>WGS of actinomycetes isolated from Thailand.</title>
        <authorList>
            <person name="Thawai C."/>
        </authorList>
    </citation>
    <scope>NUCLEOTIDE SEQUENCE [LARGE SCALE GENOMIC DNA]</scope>
    <source>
        <strain evidence="5 6">CA3R110</strain>
    </source>
</reference>
<evidence type="ECO:0000259" key="4">
    <source>
        <dbReference type="Pfam" id="PF17853"/>
    </source>
</evidence>
<feature type="domain" description="RsbT co-antagonist protein RsbRD N-terminal" evidence="3">
    <location>
        <begin position="16"/>
        <end position="140"/>
    </location>
</feature>
<protein>
    <submittedName>
        <fullName evidence="5">Helix-turn-helix domain-containing protein</fullName>
    </submittedName>
</protein>
<keyword evidence="6" id="KW-1185">Reference proteome</keyword>
<dbReference type="InterPro" id="IPR051448">
    <property type="entry name" value="CdaR-like_regulators"/>
</dbReference>
<dbReference type="Pfam" id="PF13556">
    <property type="entry name" value="HTH_30"/>
    <property type="match status" value="1"/>
</dbReference>
<dbReference type="Gene3D" id="1.10.10.2840">
    <property type="entry name" value="PucR C-terminal helix-turn-helix domain"/>
    <property type="match status" value="1"/>
</dbReference>
<dbReference type="Pfam" id="PF14361">
    <property type="entry name" value="RsbRD_N"/>
    <property type="match status" value="1"/>
</dbReference>
<dbReference type="InterPro" id="IPR025736">
    <property type="entry name" value="PucR_C-HTH_dom"/>
</dbReference>
<evidence type="ECO:0000256" key="1">
    <source>
        <dbReference type="ARBA" id="ARBA00006754"/>
    </source>
</evidence>
<evidence type="ECO:0000313" key="5">
    <source>
        <dbReference type="EMBL" id="MBL1110845.1"/>
    </source>
</evidence>
<dbReference type="PANTHER" id="PTHR33744:SF7">
    <property type="entry name" value="PUCR FAMILY TRANSCRIPTIONAL REGULATOR"/>
    <property type="match status" value="1"/>
</dbReference>
<name>A0ABS1PFP3_9ACTN</name>
<evidence type="ECO:0000313" key="6">
    <source>
        <dbReference type="Proteomes" id="UP000621510"/>
    </source>
</evidence>
<sequence>MGKLGRLCGVLTDRIDEISEMLTERIRTEILSYAQLPREEHYRTVRATAQTLLSSLAAGEEPAADQLREIQLASRRRSYYGLPVYDVLAAFHVVARELWEQLRQAHDGDEGALIELVGPIWLWIQAMSSVVVDAYIEEAGARHSYEAGLRQRLFELLRGGGATDEQVREIARELGFDLSGRFQALCAPARAWSQGQLDPLHRAARQLGGTVQCGLHGAVLIVLAQNVPTAKVVSRVSQLGGSGALLGVGLLREGLVGAEMSIGDAERALRLAPGDGSGVIHFEDVWLQASLTGGEQRLEPLFTRARQVARENPILVDAVRAFSRCGFTLSGAATELGVHPNTVGYRLTRWQDLTGLDPRTLPGLLRSVLADLTDPG</sequence>
<accession>A0ABS1PFP3</accession>